<reference evidence="1" key="1">
    <citation type="submission" date="2019-08" db="EMBL/GenBank/DDBJ databases">
        <title>The genome of the North American firefly Photinus pyralis.</title>
        <authorList>
            <consortium name="Photinus pyralis genome working group"/>
            <person name="Fallon T.R."/>
            <person name="Sander Lower S.E."/>
            <person name="Weng J.-K."/>
        </authorList>
    </citation>
    <scope>NUCLEOTIDE SEQUENCE</scope>
    <source>
        <strain evidence="1">TRF0915ILg1</strain>
        <tissue evidence="1">Whole body</tissue>
    </source>
</reference>
<accession>A0A8K0GA61</accession>
<gene>
    <name evidence="1" type="ORF">ILUMI_14767</name>
</gene>
<keyword evidence="2" id="KW-1185">Reference proteome</keyword>
<evidence type="ECO:0008006" key="3">
    <source>
        <dbReference type="Google" id="ProtNLM"/>
    </source>
</evidence>
<proteinExistence type="predicted"/>
<dbReference type="OrthoDB" id="8193560at2759"/>
<name>A0A8K0GA61_IGNLU</name>
<dbReference type="AlphaFoldDB" id="A0A8K0GA61"/>
<dbReference type="Proteomes" id="UP000801492">
    <property type="component" value="Unassembled WGS sequence"/>
</dbReference>
<evidence type="ECO:0000313" key="2">
    <source>
        <dbReference type="Proteomes" id="UP000801492"/>
    </source>
</evidence>
<dbReference type="EMBL" id="VTPC01032969">
    <property type="protein sequence ID" value="KAF2891406.1"/>
    <property type="molecule type" value="Genomic_DNA"/>
</dbReference>
<protein>
    <recommendedName>
        <fullName evidence="3">Endonuclease/exonuclease/phosphatase domain-containing protein</fullName>
    </recommendedName>
</protein>
<sequence length="97" mass="11283">MSVHYAEDERYLKDELTEPYVTIVQELEKYDIDILAVQEINTKGTAITHLKKYIWCIGGDEQNRLGTGFIIKEEHKDKIIDYGAINERLSIIRIKGK</sequence>
<comment type="caution">
    <text evidence="1">The sequence shown here is derived from an EMBL/GenBank/DDBJ whole genome shotgun (WGS) entry which is preliminary data.</text>
</comment>
<evidence type="ECO:0000313" key="1">
    <source>
        <dbReference type="EMBL" id="KAF2891406.1"/>
    </source>
</evidence>
<organism evidence="1 2">
    <name type="scientific">Ignelater luminosus</name>
    <name type="common">Cucubano</name>
    <name type="synonym">Pyrophorus luminosus</name>
    <dbReference type="NCBI Taxonomy" id="2038154"/>
    <lineage>
        <taxon>Eukaryota</taxon>
        <taxon>Metazoa</taxon>
        <taxon>Ecdysozoa</taxon>
        <taxon>Arthropoda</taxon>
        <taxon>Hexapoda</taxon>
        <taxon>Insecta</taxon>
        <taxon>Pterygota</taxon>
        <taxon>Neoptera</taxon>
        <taxon>Endopterygota</taxon>
        <taxon>Coleoptera</taxon>
        <taxon>Polyphaga</taxon>
        <taxon>Elateriformia</taxon>
        <taxon>Elateroidea</taxon>
        <taxon>Elateridae</taxon>
        <taxon>Agrypninae</taxon>
        <taxon>Pyrophorini</taxon>
        <taxon>Ignelater</taxon>
    </lineage>
</organism>